<dbReference type="Pfam" id="PF22638">
    <property type="entry name" value="FlgK_D1"/>
    <property type="match status" value="1"/>
</dbReference>
<feature type="domain" description="Flagellar basal body rod protein N-terminal" evidence="8">
    <location>
        <begin position="8"/>
        <end position="36"/>
    </location>
</feature>
<dbReference type="InterPro" id="IPR053927">
    <property type="entry name" value="FlgK_helical"/>
</dbReference>
<dbReference type="Pfam" id="PF00460">
    <property type="entry name" value="Flg_bb_rod"/>
    <property type="match status" value="1"/>
</dbReference>
<accession>A0ABT1NE21</accession>
<dbReference type="PANTHER" id="PTHR30033:SF1">
    <property type="entry name" value="FLAGELLAR HOOK-ASSOCIATED PROTEIN 1"/>
    <property type="match status" value="1"/>
</dbReference>
<dbReference type="PRINTS" id="PR01005">
    <property type="entry name" value="FLGHOOKAP1"/>
</dbReference>
<keyword evidence="6 7" id="KW-0975">Bacterial flagellum</keyword>
<sequence>MSSFGGLSIAVSGLFAQQRSLDVTGHNISNVNTIGYSRQSVIHASSSPQQIGWTRAGVKMGKGTGVDAVLIMQYRDEFLDNKIRRINKDLGYWTAKQSGIEDMEGIFNDFSDEGIQSAMNNFWNAWDQLSKPTGRLTSRALVKESAIALVESIKNTDQLLKDYRADKDREIVENVDRINQITKRVAELNGLVQKVETSGAIANDFRDERNLLIDELSTLANIQVSGSKSVTILIEGRAVVDYGVVEQLKAVPDPSKNGLVKLVWEGDNQPASIEGGKIKALFDTRDELVDKFRTRLDEMIKGLAAEINKIHISGYGVRDDIQRKFFINGGDPDSDFIDMSNIAFNPELNEYDNIAAAITPPPYNAEDNKIALKILELRSGKVFGEEAYDSAGGKYNFDEYYRNIILDLGKAGMEAAINAEAQSSMVIELENKKGAIMGVSMDEEMGNLIKFEHSYNASARMVNVMDEMLEIIVNKLGIVGR</sequence>
<dbReference type="RefSeq" id="WP_255226110.1">
    <property type="nucleotide sequence ID" value="NZ_JAJEKE010000002.1"/>
</dbReference>
<evidence type="ECO:0000259" key="9">
    <source>
        <dbReference type="Pfam" id="PF06429"/>
    </source>
</evidence>
<protein>
    <recommendedName>
        <fullName evidence="4 7">Flagellar hook-associated protein 1</fullName>
        <shortName evidence="7">HAP1</shortName>
    </recommendedName>
</protein>
<organism evidence="11 12">
    <name type="scientific">Lutispora saccharofermentans</name>
    <dbReference type="NCBI Taxonomy" id="3024236"/>
    <lineage>
        <taxon>Bacteria</taxon>
        <taxon>Bacillati</taxon>
        <taxon>Bacillota</taxon>
        <taxon>Clostridia</taxon>
        <taxon>Lutisporales</taxon>
        <taxon>Lutisporaceae</taxon>
        <taxon>Lutispora</taxon>
    </lineage>
</organism>
<evidence type="ECO:0000256" key="5">
    <source>
        <dbReference type="ARBA" id="ARBA00022525"/>
    </source>
</evidence>
<evidence type="ECO:0000256" key="2">
    <source>
        <dbReference type="ARBA" id="ARBA00004613"/>
    </source>
</evidence>
<evidence type="ECO:0000256" key="7">
    <source>
        <dbReference type="RuleBase" id="RU362065"/>
    </source>
</evidence>
<gene>
    <name evidence="7 11" type="primary">flgK</name>
    <name evidence="11" type="ORF">LJD61_03410</name>
</gene>
<feature type="domain" description="Flagellar basal-body/hook protein C-terminal" evidence="9">
    <location>
        <begin position="438"/>
        <end position="473"/>
    </location>
</feature>
<evidence type="ECO:0000259" key="10">
    <source>
        <dbReference type="Pfam" id="PF22638"/>
    </source>
</evidence>
<dbReference type="InterPro" id="IPR010930">
    <property type="entry name" value="Flg_bb/hook_C_dom"/>
</dbReference>
<dbReference type="Pfam" id="PF06429">
    <property type="entry name" value="Flg_bbr_C"/>
    <property type="match status" value="1"/>
</dbReference>
<keyword evidence="5 7" id="KW-0964">Secreted</keyword>
<dbReference type="PANTHER" id="PTHR30033">
    <property type="entry name" value="FLAGELLAR HOOK-ASSOCIATED PROTEIN 1"/>
    <property type="match status" value="1"/>
</dbReference>
<dbReference type="EMBL" id="JAJEKE010000002">
    <property type="protein sequence ID" value="MCQ1528591.1"/>
    <property type="molecule type" value="Genomic_DNA"/>
</dbReference>
<reference evidence="11 12" key="1">
    <citation type="submission" date="2021-10" db="EMBL/GenBank/DDBJ databases">
        <title>Lutispora strain m25 sp. nov., a thermophilic, non-spore-forming bacterium isolated from a lab-scale methanogenic bioreactor digesting anaerobic sludge.</title>
        <authorList>
            <person name="El Houari A."/>
            <person name="Mcdonald J."/>
        </authorList>
    </citation>
    <scope>NUCLEOTIDE SEQUENCE [LARGE SCALE GENOMIC DNA]</scope>
    <source>
        <strain evidence="12">m25</strain>
    </source>
</reference>
<evidence type="ECO:0000256" key="6">
    <source>
        <dbReference type="ARBA" id="ARBA00023143"/>
    </source>
</evidence>
<feature type="domain" description="Flagellar hook-associated protein FlgK helical" evidence="10">
    <location>
        <begin position="101"/>
        <end position="326"/>
    </location>
</feature>
<comment type="caution">
    <text evidence="11">The sequence shown here is derived from an EMBL/GenBank/DDBJ whole genome shotgun (WGS) entry which is preliminary data.</text>
</comment>
<evidence type="ECO:0000256" key="4">
    <source>
        <dbReference type="ARBA" id="ARBA00016244"/>
    </source>
</evidence>
<name>A0ABT1NE21_9FIRM</name>
<keyword evidence="12" id="KW-1185">Reference proteome</keyword>
<dbReference type="InterPro" id="IPR001444">
    <property type="entry name" value="Flag_bb_rod_N"/>
</dbReference>
<evidence type="ECO:0000256" key="3">
    <source>
        <dbReference type="ARBA" id="ARBA00009677"/>
    </source>
</evidence>
<evidence type="ECO:0000313" key="11">
    <source>
        <dbReference type="EMBL" id="MCQ1528591.1"/>
    </source>
</evidence>
<dbReference type="Proteomes" id="UP001651880">
    <property type="component" value="Unassembled WGS sequence"/>
</dbReference>
<evidence type="ECO:0000259" key="8">
    <source>
        <dbReference type="Pfam" id="PF00460"/>
    </source>
</evidence>
<proteinExistence type="inferred from homology"/>
<evidence type="ECO:0000256" key="1">
    <source>
        <dbReference type="ARBA" id="ARBA00004365"/>
    </source>
</evidence>
<comment type="similarity">
    <text evidence="3 7">Belongs to the flagella basal body rod proteins family.</text>
</comment>
<keyword evidence="11" id="KW-0282">Flagellum</keyword>
<dbReference type="SUPFAM" id="SSF64518">
    <property type="entry name" value="Phase 1 flagellin"/>
    <property type="match status" value="1"/>
</dbReference>
<keyword evidence="11" id="KW-0969">Cilium</keyword>
<evidence type="ECO:0000313" key="12">
    <source>
        <dbReference type="Proteomes" id="UP001651880"/>
    </source>
</evidence>
<dbReference type="NCBIfam" id="TIGR02492">
    <property type="entry name" value="flgK_ends"/>
    <property type="match status" value="1"/>
</dbReference>
<keyword evidence="11" id="KW-0966">Cell projection</keyword>
<comment type="subcellular location">
    <subcellularLocation>
        <location evidence="1 7">Bacterial flagellum</location>
    </subcellularLocation>
    <subcellularLocation>
        <location evidence="2 7">Secreted</location>
    </subcellularLocation>
</comment>
<dbReference type="InterPro" id="IPR002371">
    <property type="entry name" value="FlgK"/>
</dbReference>